<keyword evidence="2" id="KW-0812">Transmembrane</keyword>
<dbReference type="VEuPathDB" id="PlasmoDB:PGABG01_0009600"/>
<gene>
    <name evidence="4" type="ORF">PGSY75_0004700</name>
</gene>
<protein>
    <submittedName>
        <fullName evidence="4">Lysine-rich membrane-associated PHISTb protein</fullName>
    </submittedName>
</protein>
<feature type="domain" description="Plasmodium RESA N-terminal" evidence="3">
    <location>
        <begin position="162"/>
        <end position="286"/>
    </location>
</feature>
<dbReference type="Pfam" id="PF09687">
    <property type="entry name" value="PRESAN"/>
    <property type="match status" value="1"/>
</dbReference>
<evidence type="ECO:0000313" key="4">
    <source>
        <dbReference type="EMBL" id="KYN93632.1"/>
    </source>
</evidence>
<evidence type="ECO:0000256" key="2">
    <source>
        <dbReference type="SAM" id="Phobius"/>
    </source>
</evidence>
<dbReference type="AlphaFoldDB" id="A0A151L3U0"/>
<accession>A0A151L3U0</accession>
<feature type="region of interest" description="Disordered" evidence="1">
    <location>
        <begin position="301"/>
        <end position="364"/>
    </location>
</feature>
<proteinExistence type="predicted"/>
<dbReference type="KEGG" id="pgab:PGSY75_0004700"/>
<dbReference type="PANTHER" id="PTHR36193:SF23">
    <property type="entry name" value="PHISTB DOMAIN-CONTAINING RESA-LIKE PROTEIN 1"/>
    <property type="match status" value="1"/>
</dbReference>
<dbReference type="Gene3D" id="6.10.280.180">
    <property type="entry name" value="Plasmodium RESA, N-terminal helical domain"/>
    <property type="match status" value="1"/>
</dbReference>
<name>A0A151L3U0_9APIC</name>
<dbReference type="InterPro" id="IPR019111">
    <property type="entry name" value="PRESA_N"/>
</dbReference>
<evidence type="ECO:0000256" key="1">
    <source>
        <dbReference type="SAM" id="MobiDB-lite"/>
    </source>
</evidence>
<keyword evidence="2" id="KW-1133">Transmembrane helix</keyword>
<sequence length="551" mass="63137">MRFTDSLYLIKNNSVFDMNCLKINNCSNCNFGEEKNKNKNGESSFKSLFFKPIVMLVAGMLYIVILNVCMGESNNFSYQLQYSNRYSRKLSERFIYYNPNVEGGYPDMCNICSGQSYSDESDYDVMKYTNKVMKDLKKHQLWNDHNKVPYTSVYMGVSVQDKDYVFDKEIDNMDFSSDDIIDFMKYMWHQVMETEKERYLVLKNVLRKFQDEFPLNNNIMNNYNNKKYVKCYERIDLGADIVESGLNKVFNKCIMKNELDKNKFKVLITAIRFLWRKTFLDVQEECNVILELPTKVSQLPKKKLRRRRTPNPNDEISLRGYPRSYPRSYPGSYPRSYPGSYPGSYPRSYPGSSNPRTYGQSNYYPPYRPPQIIDYVYKVTYGENADEDVDRHIEHLVERMAEEEAERIAEICVQPYIEALEASYKATAEKNSQNSVEKKVEKSSEMINEKHMDEQKNANMNNQPLKGIMKGGNTNAKGAQANAKLGSANAKLGNANAKLGSANAKVGNATTKVGSANTKVGNVTTKVGIATTKVGNGNARANSGKINKMKK</sequence>
<feature type="transmembrane region" description="Helical" evidence="2">
    <location>
        <begin position="48"/>
        <end position="68"/>
    </location>
</feature>
<dbReference type="GeneID" id="29773740"/>
<dbReference type="RefSeq" id="XP_018639036.1">
    <property type="nucleotide sequence ID" value="XM_018783181.1"/>
</dbReference>
<feature type="compositionally biased region" description="Low complexity" evidence="1">
    <location>
        <begin position="319"/>
        <end position="353"/>
    </location>
</feature>
<organism evidence="4 5">
    <name type="scientific">Plasmodium gaboni</name>
    <dbReference type="NCBI Taxonomy" id="647221"/>
    <lineage>
        <taxon>Eukaryota</taxon>
        <taxon>Sar</taxon>
        <taxon>Alveolata</taxon>
        <taxon>Apicomplexa</taxon>
        <taxon>Aconoidasida</taxon>
        <taxon>Haemosporida</taxon>
        <taxon>Plasmodiidae</taxon>
        <taxon>Plasmodium</taxon>
        <taxon>Plasmodium (Laverania)</taxon>
    </lineage>
</organism>
<dbReference type="PANTHER" id="PTHR36193">
    <property type="entry name" value="PHISTB DOMAIN-CONTAINING RESA-LIKE PROTEIN 1"/>
    <property type="match status" value="1"/>
</dbReference>
<dbReference type="Proteomes" id="UP000076004">
    <property type="component" value="Unassembled WGS sequence"/>
</dbReference>
<dbReference type="VEuPathDB" id="PlasmoDB:PGSY75_0004700"/>
<keyword evidence="2" id="KW-0472">Membrane</keyword>
<dbReference type="EMBL" id="LVLB01000069">
    <property type="protein sequence ID" value="KYN93632.1"/>
    <property type="molecule type" value="Genomic_DNA"/>
</dbReference>
<evidence type="ECO:0000259" key="3">
    <source>
        <dbReference type="Pfam" id="PF09687"/>
    </source>
</evidence>
<comment type="caution">
    <text evidence="4">The sequence shown here is derived from an EMBL/GenBank/DDBJ whole genome shotgun (WGS) entry which is preliminary data.</text>
</comment>
<reference evidence="4 5" key="1">
    <citation type="journal article" date="2016" name="Nat. Commun.">
        <title>Genomes of cryptic chimpanzee Plasmodium species reveal key evolutionary events leading to human malaria.</title>
        <authorList>
            <person name="Sundararaman S.A."/>
            <person name="Plenderleith L.J."/>
            <person name="Liu W."/>
            <person name="Loy D.E."/>
            <person name="Learn G.H."/>
            <person name="Li Y."/>
            <person name="Shaw K.S."/>
            <person name="Ayouba A."/>
            <person name="Peeters M."/>
            <person name="Speede S."/>
            <person name="Shaw G.M."/>
            <person name="Bushman F.D."/>
            <person name="Brisson D."/>
            <person name="Rayner J.C."/>
            <person name="Sharp P.M."/>
            <person name="Hahn B.H."/>
        </authorList>
    </citation>
    <scope>NUCLEOTIDE SEQUENCE [LARGE SCALE GENOMIC DNA]</scope>
    <source>
        <strain evidence="4 5">SY75</strain>
    </source>
</reference>
<feature type="compositionally biased region" description="Polar residues" evidence="1">
    <location>
        <begin position="354"/>
        <end position="363"/>
    </location>
</feature>
<evidence type="ECO:0000313" key="5">
    <source>
        <dbReference type="Proteomes" id="UP000076004"/>
    </source>
</evidence>
<dbReference type="InterPro" id="IPR044885">
    <property type="entry name" value="PRESA_N_sf"/>
</dbReference>